<dbReference type="EMBL" id="KN293994">
    <property type="protein sequence ID" value="EEH38954.2"/>
    <property type="molecule type" value="Genomic_DNA"/>
</dbReference>
<dbReference type="AlphaFoldDB" id="C1GSC1"/>
<accession>C1GSC1</accession>
<reference evidence="1 2" key="1">
    <citation type="journal article" date="2011" name="PLoS Genet.">
        <title>Comparative genomic analysis of human fungal pathogens causing paracoccidioidomycosis.</title>
        <authorList>
            <person name="Desjardins C.A."/>
            <person name="Champion M.D."/>
            <person name="Holder J.W."/>
            <person name="Muszewska A."/>
            <person name="Goldberg J."/>
            <person name="Bailao A.M."/>
            <person name="Brigido M.M."/>
            <person name="Ferreira M.E."/>
            <person name="Garcia A.M."/>
            <person name="Grynberg M."/>
            <person name="Gujja S."/>
            <person name="Heiman D.I."/>
            <person name="Henn M.R."/>
            <person name="Kodira C.D."/>
            <person name="Leon-Narvaez H."/>
            <person name="Longo L.V."/>
            <person name="Ma L.J."/>
            <person name="Malavazi I."/>
            <person name="Matsuo A.L."/>
            <person name="Morais F.V."/>
            <person name="Pereira M."/>
            <person name="Rodriguez-Brito S."/>
            <person name="Sakthikumar S."/>
            <person name="Salem-Izacc S.M."/>
            <person name="Sykes S.M."/>
            <person name="Teixeira M.M."/>
            <person name="Vallejo M.C."/>
            <person name="Walter M.E."/>
            <person name="Yandava C."/>
            <person name="Young S."/>
            <person name="Zeng Q."/>
            <person name="Zucker J."/>
            <person name="Felipe M.S."/>
            <person name="Goldman G.H."/>
            <person name="Haas B.J."/>
            <person name="McEwen J.G."/>
            <person name="Nino-Vega G."/>
            <person name="Puccia R."/>
            <person name="San-Blas G."/>
            <person name="Soares C.M."/>
            <person name="Birren B.W."/>
            <person name="Cuomo C.A."/>
        </authorList>
    </citation>
    <scope>NUCLEOTIDE SEQUENCE [LARGE SCALE GENOMIC DNA]</scope>
    <source>
        <strain evidence="2">ATCC MYA-826 / Pb01</strain>
    </source>
</reference>
<dbReference type="GeneID" id="9099765"/>
<evidence type="ECO:0000313" key="2">
    <source>
        <dbReference type="Proteomes" id="UP000002059"/>
    </source>
</evidence>
<evidence type="ECO:0000313" key="1">
    <source>
        <dbReference type="EMBL" id="EEH38954.2"/>
    </source>
</evidence>
<proteinExistence type="predicted"/>
<dbReference type="KEGG" id="pbl:PAAG_01416"/>
<dbReference type="Proteomes" id="UP000002059">
    <property type="component" value="Partially assembled WGS sequence"/>
</dbReference>
<protein>
    <submittedName>
        <fullName evidence="1">Uncharacterized protein</fullName>
    </submittedName>
</protein>
<name>C1GSC1_PARBA</name>
<organism evidence="1 2">
    <name type="scientific">Paracoccidioides lutzii (strain ATCC MYA-826 / Pb01)</name>
    <name type="common">Paracoccidioides brasiliensis</name>
    <dbReference type="NCBI Taxonomy" id="502779"/>
    <lineage>
        <taxon>Eukaryota</taxon>
        <taxon>Fungi</taxon>
        <taxon>Dikarya</taxon>
        <taxon>Ascomycota</taxon>
        <taxon>Pezizomycotina</taxon>
        <taxon>Eurotiomycetes</taxon>
        <taxon>Eurotiomycetidae</taxon>
        <taxon>Onygenales</taxon>
        <taxon>Ajellomycetaceae</taxon>
        <taxon>Paracoccidioides</taxon>
    </lineage>
</organism>
<gene>
    <name evidence="1" type="ORF">PAAG_01416</name>
</gene>
<dbReference type="HOGENOM" id="CLU_1525649_0_0_1"/>
<dbReference type="RefSeq" id="XP_015701248.1">
    <property type="nucleotide sequence ID" value="XM_015844340.1"/>
</dbReference>
<dbReference type="VEuPathDB" id="FungiDB:PAAG_01416"/>
<dbReference type="OrthoDB" id="2441642at2759"/>
<keyword evidence="2" id="KW-1185">Reference proteome</keyword>
<sequence>MARRWLRVNEKSFRLLPQASNADENSFQPQQLQWEPLRDPNFASTTHSKVLPIILEKENCINFVANAMLYATFYDVKTTVASLFYEIYEIYGFQIGLCYLPIGIRAFIASISNSFILDCSYRRIVRKQGIPACRDKQGDFRHFSSNTQGAGDSIHGHVIFFTKNDKDAMTFKIDSV</sequence>